<dbReference type="Gene3D" id="3.40.50.720">
    <property type="entry name" value="NAD(P)-binding Rossmann-like Domain"/>
    <property type="match status" value="1"/>
</dbReference>
<dbReference type="PANTHER" id="PTHR43677">
    <property type="entry name" value="SHORT-CHAIN DEHYDROGENASE/REDUCTASE"/>
    <property type="match status" value="1"/>
</dbReference>
<dbReference type="AlphaFoldDB" id="A0A1V2I9Z2"/>
<keyword evidence="3" id="KW-1185">Reference proteome</keyword>
<dbReference type="GO" id="GO:0016491">
    <property type="term" value="F:oxidoreductase activity"/>
    <property type="evidence" value="ECO:0007669"/>
    <property type="project" value="InterPro"/>
</dbReference>
<gene>
    <name evidence="2" type="ORF">BL253_20475</name>
</gene>
<dbReference type="InterPro" id="IPR013154">
    <property type="entry name" value="ADH-like_N"/>
</dbReference>
<feature type="domain" description="Enoyl reductase (ER)" evidence="1">
    <location>
        <begin position="10"/>
        <end position="308"/>
    </location>
</feature>
<dbReference type="Pfam" id="PF13602">
    <property type="entry name" value="ADH_zinc_N_2"/>
    <property type="match status" value="1"/>
</dbReference>
<dbReference type="STRING" id="1834516.BL253_20475"/>
<dbReference type="InterPro" id="IPR036291">
    <property type="entry name" value="NAD(P)-bd_dom_sf"/>
</dbReference>
<reference evidence="3" key="1">
    <citation type="submission" date="2016-10" db="EMBL/GenBank/DDBJ databases">
        <title>Frankia sp. NRRL B-16386 Genome sequencing.</title>
        <authorList>
            <person name="Ghodhbane-Gtari F."/>
            <person name="Swanson E."/>
            <person name="Gueddou A."/>
            <person name="Hezbri K."/>
            <person name="Ktari K."/>
            <person name="Nouioui I."/>
            <person name="Morris K."/>
            <person name="Simpson S."/>
            <person name="Abebe-Akele F."/>
            <person name="Thomas K."/>
            <person name="Gtari M."/>
            <person name="Tisa L.S."/>
        </authorList>
    </citation>
    <scope>NUCLEOTIDE SEQUENCE [LARGE SCALE GENOMIC DNA]</scope>
    <source>
        <strain evidence="3">NRRL B-16386</strain>
    </source>
</reference>
<dbReference type="CDD" id="cd05289">
    <property type="entry name" value="MDR_like_2"/>
    <property type="match status" value="1"/>
</dbReference>
<dbReference type="InterPro" id="IPR020843">
    <property type="entry name" value="ER"/>
</dbReference>
<dbReference type="Gene3D" id="3.90.180.10">
    <property type="entry name" value="Medium-chain alcohol dehydrogenases, catalytic domain"/>
    <property type="match status" value="1"/>
</dbReference>
<dbReference type="InterPro" id="IPR011032">
    <property type="entry name" value="GroES-like_sf"/>
</dbReference>
<dbReference type="PANTHER" id="PTHR43677:SF4">
    <property type="entry name" value="QUINONE OXIDOREDUCTASE-LIKE PROTEIN 2"/>
    <property type="match status" value="1"/>
</dbReference>
<dbReference type="Proteomes" id="UP000188929">
    <property type="component" value="Unassembled WGS sequence"/>
</dbReference>
<dbReference type="InterPro" id="IPR051397">
    <property type="entry name" value="Zn-ADH-like_protein"/>
</dbReference>
<dbReference type="Pfam" id="PF08240">
    <property type="entry name" value="ADH_N"/>
    <property type="match status" value="1"/>
</dbReference>
<organism evidence="2 3">
    <name type="scientific">Pseudofrankia asymbiotica</name>
    <dbReference type="NCBI Taxonomy" id="1834516"/>
    <lineage>
        <taxon>Bacteria</taxon>
        <taxon>Bacillati</taxon>
        <taxon>Actinomycetota</taxon>
        <taxon>Actinomycetes</taxon>
        <taxon>Frankiales</taxon>
        <taxon>Frankiaceae</taxon>
        <taxon>Pseudofrankia</taxon>
    </lineage>
</organism>
<comment type="caution">
    <text evidence="2">The sequence shown here is derived from an EMBL/GenBank/DDBJ whole genome shotgun (WGS) entry which is preliminary data.</text>
</comment>
<proteinExistence type="predicted"/>
<dbReference type="SUPFAM" id="SSF50129">
    <property type="entry name" value="GroES-like"/>
    <property type="match status" value="1"/>
</dbReference>
<evidence type="ECO:0000313" key="3">
    <source>
        <dbReference type="Proteomes" id="UP000188929"/>
    </source>
</evidence>
<name>A0A1V2I9Z2_9ACTN</name>
<sequence length="311" mass="31104">MRAVGWWEPGGPAVLTMLELPRPEPGPGEMLIRVEAATINPADLSFREGRVGSAITGPPPHVGGLEAAGTVAAAGPGSRWEEGQRVAAITAFIPGGRGAHAEFLLVPDDAVALLPDALRTVEAAVIPMSGLTAQLAVDQAGAAPGTTVAVTGAGGAVGAFAVELAVAAGARVIAVAGAEYADRLRAMGVSDLVARGEGAPARLRELVPGGVDVVIDGALLGEALLPAIRDGGRLIAVRAYSGATERGIATGTISVRVYGREQAKLQRLVDLAAAGSLTPRVAATFPAARAAEAHQRLAAGGAGGRLVLTFG</sequence>
<accession>A0A1V2I9Z2</accession>
<dbReference type="SMART" id="SM00829">
    <property type="entry name" value="PKS_ER"/>
    <property type="match status" value="1"/>
</dbReference>
<protein>
    <recommendedName>
        <fullName evidence="1">Enoyl reductase (ER) domain-containing protein</fullName>
    </recommendedName>
</protein>
<dbReference type="SUPFAM" id="SSF51735">
    <property type="entry name" value="NAD(P)-binding Rossmann-fold domains"/>
    <property type="match status" value="1"/>
</dbReference>
<evidence type="ECO:0000313" key="2">
    <source>
        <dbReference type="EMBL" id="ONH28078.1"/>
    </source>
</evidence>
<evidence type="ECO:0000259" key="1">
    <source>
        <dbReference type="SMART" id="SM00829"/>
    </source>
</evidence>
<dbReference type="EMBL" id="MOMC01000043">
    <property type="protein sequence ID" value="ONH28078.1"/>
    <property type="molecule type" value="Genomic_DNA"/>
</dbReference>